<gene>
    <name evidence="2" type="ORF">LF923_0011580</name>
</gene>
<organism evidence="2">
    <name type="scientific">Dickeya oryzae</name>
    <dbReference type="NCBI Taxonomy" id="1240404"/>
    <lineage>
        <taxon>Bacteria</taxon>
        <taxon>Pseudomonadati</taxon>
        <taxon>Pseudomonadota</taxon>
        <taxon>Gammaproteobacteria</taxon>
        <taxon>Enterobacterales</taxon>
        <taxon>Pectobacteriaceae</taxon>
        <taxon>Dickeya</taxon>
    </lineage>
</organism>
<evidence type="ECO:0000256" key="1">
    <source>
        <dbReference type="SAM" id="MobiDB-lite"/>
    </source>
</evidence>
<feature type="region of interest" description="Disordered" evidence="1">
    <location>
        <begin position="31"/>
        <end position="53"/>
    </location>
</feature>
<evidence type="ECO:0000313" key="2">
    <source>
        <dbReference type="EMBL" id="XDL12867.1"/>
    </source>
</evidence>
<sequence length="53" mass="5513">MVYLLLCGRGVATVPSGMKRGAQGDSEYEAILGGNSPSHKNKQAVPDGIGLLR</sequence>
<dbReference type="AlphaFoldDB" id="A0AB39I6D6"/>
<dbReference type="EMBL" id="CP162411">
    <property type="protein sequence ID" value="XDL12867.1"/>
    <property type="molecule type" value="Genomic_DNA"/>
</dbReference>
<reference evidence="2" key="1">
    <citation type="submission" date="2024-07" db="EMBL/GenBank/DDBJ databases">
        <authorList>
            <person name="Pedron J."/>
        </authorList>
    </citation>
    <scope>NUCLEOTIDE SEQUENCE</scope>
    <source>
        <strain evidence="2">A642-S2-A17</strain>
    </source>
</reference>
<name>A0AB39I6D6_9GAMM</name>
<accession>A0AB39I6D6</accession>
<dbReference type="RefSeq" id="WP_368678986.1">
    <property type="nucleotide sequence ID" value="NZ_CP162411.1"/>
</dbReference>
<proteinExistence type="predicted"/>
<protein>
    <submittedName>
        <fullName evidence="2">Uncharacterized protein</fullName>
    </submittedName>
</protein>